<feature type="compositionally biased region" description="Basic and acidic residues" evidence="1">
    <location>
        <begin position="258"/>
        <end position="291"/>
    </location>
</feature>
<feature type="region of interest" description="Disordered" evidence="1">
    <location>
        <begin position="346"/>
        <end position="368"/>
    </location>
</feature>
<accession>A0ABD6F2G7</accession>
<evidence type="ECO:0000313" key="5">
    <source>
        <dbReference type="Proteomes" id="UP001608902"/>
    </source>
</evidence>
<dbReference type="AlphaFoldDB" id="A0ABD6F2G7"/>
<name>A0ABD6F2G7_9BILA</name>
<feature type="chain" id="PRO_5044799447" evidence="3">
    <location>
        <begin position="18"/>
        <end position="368"/>
    </location>
</feature>
<evidence type="ECO:0000256" key="2">
    <source>
        <dbReference type="SAM" id="Phobius"/>
    </source>
</evidence>
<dbReference type="EMBL" id="JBGFUD010013515">
    <property type="protein sequence ID" value="MFH4983732.1"/>
    <property type="molecule type" value="Genomic_DNA"/>
</dbReference>
<feature type="region of interest" description="Disordered" evidence="1">
    <location>
        <begin position="50"/>
        <end position="74"/>
    </location>
</feature>
<protein>
    <submittedName>
        <fullName evidence="4">Uncharacterized protein</fullName>
    </submittedName>
</protein>
<keyword evidence="2" id="KW-1133">Transmembrane helix</keyword>
<gene>
    <name evidence="4" type="ORF">AB6A40_010441</name>
</gene>
<sequence length="368" mass="41824">MFLVIITLLIVRSEVDGLLNAGVYAHNSGISQDQNPYVLNIGRARRRSRAADKVNDSVERLDGRRSDQMDGNHKNAVSSLSSYHHVDLLNKTDNDYKKQTTVEIKRQYDATEDISSLEGKEERLKFVGYILDESKKMKRPIEIDLRAKIRSDNEQEETSITGPEKPFERRTRPKLVERYFAELKSSNDQIQTVNDSGSVTLSTWSIILIVLSTFFLILTIIINFFVIRSCRRLVSESKVLKEKKAKVGNLKVSGDRIKRREETSRGENCMKKSDSEVINETEQHGSTDSKGEVPPLKYESRKRNTAGRESVGIKSLLTSFGVDPRILRRTSMDTSHVLPKQSYYSASMRKEASVRTKESSNRGSQSVI</sequence>
<feature type="compositionally biased region" description="Basic and acidic residues" evidence="1">
    <location>
        <begin position="348"/>
        <end position="360"/>
    </location>
</feature>
<keyword evidence="2" id="KW-0472">Membrane</keyword>
<keyword evidence="3" id="KW-0732">Signal</keyword>
<evidence type="ECO:0000313" key="4">
    <source>
        <dbReference type="EMBL" id="MFH4983732.1"/>
    </source>
</evidence>
<feature type="compositionally biased region" description="Basic and acidic residues" evidence="1">
    <location>
        <begin position="50"/>
        <end position="73"/>
    </location>
</feature>
<comment type="caution">
    <text evidence="4">The sequence shown here is derived from an EMBL/GenBank/DDBJ whole genome shotgun (WGS) entry which is preliminary data.</text>
</comment>
<evidence type="ECO:0000256" key="3">
    <source>
        <dbReference type="SAM" id="SignalP"/>
    </source>
</evidence>
<keyword evidence="5" id="KW-1185">Reference proteome</keyword>
<evidence type="ECO:0000256" key="1">
    <source>
        <dbReference type="SAM" id="MobiDB-lite"/>
    </source>
</evidence>
<keyword evidence="2" id="KW-0812">Transmembrane</keyword>
<dbReference type="Proteomes" id="UP001608902">
    <property type="component" value="Unassembled WGS sequence"/>
</dbReference>
<organism evidence="4 5">
    <name type="scientific">Gnathostoma spinigerum</name>
    <dbReference type="NCBI Taxonomy" id="75299"/>
    <lineage>
        <taxon>Eukaryota</taxon>
        <taxon>Metazoa</taxon>
        <taxon>Ecdysozoa</taxon>
        <taxon>Nematoda</taxon>
        <taxon>Chromadorea</taxon>
        <taxon>Rhabditida</taxon>
        <taxon>Spirurina</taxon>
        <taxon>Gnathostomatomorpha</taxon>
        <taxon>Gnathostomatoidea</taxon>
        <taxon>Gnathostomatidae</taxon>
        <taxon>Gnathostoma</taxon>
    </lineage>
</organism>
<reference evidence="4 5" key="1">
    <citation type="submission" date="2024-08" db="EMBL/GenBank/DDBJ databases">
        <title>Gnathostoma spinigerum genome.</title>
        <authorList>
            <person name="Gonzalez-Bertolin B."/>
            <person name="Monzon S."/>
            <person name="Zaballos A."/>
            <person name="Jimenez P."/>
            <person name="Dekumyoy P."/>
            <person name="Varona S."/>
            <person name="Cuesta I."/>
            <person name="Sumanam S."/>
            <person name="Adisakwattana P."/>
            <person name="Gasser R.B."/>
            <person name="Hernandez-Gonzalez A."/>
            <person name="Young N.D."/>
            <person name="Perteguer M.J."/>
        </authorList>
    </citation>
    <scope>NUCLEOTIDE SEQUENCE [LARGE SCALE GENOMIC DNA]</scope>
    <source>
        <strain evidence="4">AL3</strain>
        <tissue evidence="4">Liver</tissue>
    </source>
</reference>
<proteinExistence type="predicted"/>
<feature type="signal peptide" evidence="3">
    <location>
        <begin position="1"/>
        <end position="17"/>
    </location>
</feature>
<feature type="transmembrane region" description="Helical" evidence="2">
    <location>
        <begin position="204"/>
        <end position="227"/>
    </location>
</feature>
<feature type="region of interest" description="Disordered" evidence="1">
    <location>
        <begin position="258"/>
        <end position="305"/>
    </location>
</feature>